<evidence type="ECO:0000313" key="1">
    <source>
        <dbReference type="EMBL" id="CAJ0952123.1"/>
    </source>
</evidence>
<protein>
    <submittedName>
        <fullName evidence="1">Uncharacterized protein</fullName>
    </submittedName>
</protein>
<gene>
    <name evidence="1" type="ORF">RIMI_LOCUS13737653</name>
</gene>
<reference evidence="1" key="1">
    <citation type="submission" date="2023-07" db="EMBL/GenBank/DDBJ databases">
        <authorList>
            <person name="Stuckert A."/>
        </authorList>
    </citation>
    <scope>NUCLEOTIDE SEQUENCE</scope>
</reference>
<proteinExistence type="predicted"/>
<comment type="caution">
    <text evidence="1">The sequence shown here is derived from an EMBL/GenBank/DDBJ whole genome shotgun (WGS) entry which is preliminary data.</text>
</comment>
<evidence type="ECO:0000313" key="2">
    <source>
        <dbReference type="Proteomes" id="UP001176940"/>
    </source>
</evidence>
<dbReference type="Proteomes" id="UP001176940">
    <property type="component" value="Unassembled WGS sequence"/>
</dbReference>
<sequence>MLFPPEVARSPVYKLGRHRPGHGSEHVPSGHCLCLESLMDRGASHLPVLCPHGILFWSSKYDDFNSNGGDPVSGVQHDYEQP</sequence>
<dbReference type="EMBL" id="CAUEEQ010034370">
    <property type="protein sequence ID" value="CAJ0952123.1"/>
    <property type="molecule type" value="Genomic_DNA"/>
</dbReference>
<name>A0ABN9LVT0_9NEOB</name>
<keyword evidence="2" id="KW-1185">Reference proteome</keyword>
<organism evidence="1 2">
    <name type="scientific">Ranitomeya imitator</name>
    <name type="common">mimic poison frog</name>
    <dbReference type="NCBI Taxonomy" id="111125"/>
    <lineage>
        <taxon>Eukaryota</taxon>
        <taxon>Metazoa</taxon>
        <taxon>Chordata</taxon>
        <taxon>Craniata</taxon>
        <taxon>Vertebrata</taxon>
        <taxon>Euteleostomi</taxon>
        <taxon>Amphibia</taxon>
        <taxon>Batrachia</taxon>
        <taxon>Anura</taxon>
        <taxon>Neobatrachia</taxon>
        <taxon>Hyloidea</taxon>
        <taxon>Dendrobatidae</taxon>
        <taxon>Dendrobatinae</taxon>
        <taxon>Ranitomeya</taxon>
    </lineage>
</organism>
<accession>A0ABN9LVT0</accession>